<feature type="non-terminal residue" evidence="2">
    <location>
        <position position="374"/>
    </location>
</feature>
<name>A0A397SF05_9GLOM</name>
<dbReference type="OrthoDB" id="2349181at2759"/>
<reference evidence="2 3" key="1">
    <citation type="submission" date="2018-06" db="EMBL/GenBank/DDBJ databases">
        <title>Comparative genomics reveals the genomic features of Rhizophagus irregularis, R. cerebriforme, R. diaphanum and Gigaspora rosea, and their symbiotic lifestyle signature.</title>
        <authorList>
            <person name="Morin E."/>
            <person name="San Clemente H."/>
            <person name="Chen E.C.H."/>
            <person name="De La Providencia I."/>
            <person name="Hainaut M."/>
            <person name="Kuo A."/>
            <person name="Kohler A."/>
            <person name="Murat C."/>
            <person name="Tang N."/>
            <person name="Roy S."/>
            <person name="Loubradou J."/>
            <person name="Henrissat B."/>
            <person name="Grigoriev I.V."/>
            <person name="Corradi N."/>
            <person name="Roux C."/>
            <person name="Martin F.M."/>
        </authorList>
    </citation>
    <scope>NUCLEOTIDE SEQUENCE [LARGE SCALE GENOMIC DNA]</scope>
    <source>
        <strain evidence="2 3">DAOM 227022</strain>
    </source>
</reference>
<sequence length="374" mass="43074">ERNFKNFIRHIPNTLQRKETKNSEKSEQETELPDSGHRRSVNPSCHYMGCSCPFLHDQYWKTSGVFDFARSADELADAILTSVGEMDFNFRTNTRGIPDSQEINQGPIPTDNNSCGVEIRSTEDRENLVWDVANRRHESQKTINKDSTECRLTDPSSLSSGSGWEFERESRELAIRKLCGDDHIVPSSIMETGTTNQNLCDKDSISRNDGTLQELRPNHTLEVASLLELLKNEYSYHEATNDDTLTDHEIRLLDGIYHITDYRIVLACKNYCYWLKVPDGVIYIFSRLDDSIVRGGDNMKEALTNYIFNREKLRYVDENLELIPLDAYDEEAEEWANSSEAYVNIDITKLSLKHESKTGGKKKQKKKKKKKKNK</sequence>
<dbReference type="AlphaFoldDB" id="A0A397SF05"/>
<organism evidence="2 3">
    <name type="scientific">Glomus cerebriforme</name>
    <dbReference type="NCBI Taxonomy" id="658196"/>
    <lineage>
        <taxon>Eukaryota</taxon>
        <taxon>Fungi</taxon>
        <taxon>Fungi incertae sedis</taxon>
        <taxon>Mucoromycota</taxon>
        <taxon>Glomeromycotina</taxon>
        <taxon>Glomeromycetes</taxon>
        <taxon>Glomerales</taxon>
        <taxon>Glomeraceae</taxon>
        <taxon>Glomus</taxon>
    </lineage>
</organism>
<evidence type="ECO:0000313" key="2">
    <source>
        <dbReference type="EMBL" id="RIA84132.1"/>
    </source>
</evidence>
<feature type="compositionally biased region" description="Basic and acidic residues" evidence="1">
    <location>
        <begin position="140"/>
        <end position="152"/>
    </location>
</feature>
<dbReference type="Proteomes" id="UP000265703">
    <property type="component" value="Unassembled WGS sequence"/>
</dbReference>
<gene>
    <name evidence="2" type="ORF">C1645_784742</name>
</gene>
<feature type="compositionally biased region" description="Basic residues" evidence="1">
    <location>
        <begin position="359"/>
        <end position="374"/>
    </location>
</feature>
<feature type="non-terminal residue" evidence="2">
    <location>
        <position position="1"/>
    </location>
</feature>
<comment type="caution">
    <text evidence="2">The sequence shown here is derived from an EMBL/GenBank/DDBJ whole genome shotgun (WGS) entry which is preliminary data.</text>
</comment>
<proteinExistence type="predicted"/>
<feature type="compositionally biased region" description="Basic and acidic residues" evidence="1">
    <location>
        <begin position="16"/>
        <end position="28"/>
    </location>
</feature>
<keyword evidence="3" id="KW-1185">Reference proteome</keyword>
<protein>
    <submittedName>
        <fullName evidence="2">Uncharacterized protein</fullName>
    </submittedName>
</protein>
<feature type="region of interest" description="Disordered" evidence="1">
    <location>
        <begin position="140"/>
        <end position="165"/>
    </location>
</feature>
<evidence type="ECO:0000256" key="1">
    <source>
        <dbReference type="SAM" id="MobiDB-lite"/>
    </source>
</evidence>
<feature type="region of interest" description="Disordered" evidence="1">
    <location>
        <begin position="354"/>
        <end position="374"/>
    </location>
</feature>
<accession>A0A397SF05</accession>
<feature type="region of interest" description="Disordered" evidence="1">
    <location>
        <begin position="12"/>
        <end position="40"/>
    </location>
</feature>
<evidence type="ECO:0000313" key="3">
    <source>
        <dbReference type="Proteomes" id="UP000265703"/>
    </source>
</evidence>
<dbReference type="STRING" id="658196.A0A397SF05"/>
<dbReference type="EMBL" id="QKYT01000515">
    <property type="protein sequence ID" value="RIA84132.1"/>
    <property type="molecule type" value="Genomic_DNA"/>
</dbReference>